<dbReference type="Proteomes" id="UP001589887">
    <property type="component" value="Unassembled WGS sequence"/>
</dbReference>
<dbReference type="RefSeq" id="WP_394316055.1">
    <property type="nucleotide sequence ID" value="NZ_JBHMQV010000001.1"/>
</dbReference>
<keyword evidence="4" id="KW-1185">Reference proteome</keyword>
<sequence length="71" mass="7474">MVKCGATQGNRLGPHPFSARTGTVAPGGERLITTTGNGARERLPMRRPLIATLAAAVFAFAVHHLRLADVP</sequence>
<evidence type="ECO:0000313" key="3">
    <source>
        <dbReference type="EMBL" id="MFC0842161.1"/>
    </source>
</evidence>
<protein>
    <submittedName>
        <fullName evidence="3">Uncharacterized protein</fullName>
    </submittedName>
</protein>
<accession>A0ABV6TAB1</accession>
<keyword evidence="2" id="KW-0812">Transmembrane</keyword>
<keyword evidence="2" id="KW-1133">Transmembrane helix</keyword>
<feature type="transmembrane region" description="Helical" evidence="2">
    <location>
        <begin position="49"/>
        <end position="68"/>
    </location>
</feature>
<feature type="region of interest" description="Disordered" evidence="1">
    <location>
        <begin position="1"/>
        <end position="34"/>
    </location>
</feature>
<keyword evidence="2" id="KW-0472">Membrane</keyword>
<name>A0ABV6TAB1_9ACTN</name>
<organism evidence="3 4">
    <name type="scientific">Streptomyces noboritoensis</name>
    <dbReference type="NCBI Taxonomy" id="67337"/>
    <lineage>
        <taxon>Bacteria</taxon>
        <taxon>Bacillati</taxon>
        <taxon>Actinomycetota</taxon>
        <taxon>Actinomycetes</taxon>
        <taxon>Kitasatosporales</taxon>
        <taxon>Streptomycetaceae</taxon>
        <taxon>Streptomyces</taxon>
    </lineage>
</organism>
<evidence type="ECO:0000313" key="4">
    <source>
        <dbReference type="Proteomes" id="UP001589887"/>
    </source>
</evidence>
<dbReference type="EMBL" id="JBHMQV010000001">
    <property type="protein sequence ID" value="MFC0842161.1"/>
    <property type="molecule type" value="Genomic_DNA"/>
</dbReference>
<proteinExistence type="predicted"/>
<gene>
    <name evidence="3" type="ORF">ACFH04_00145</name>
</gene>
<evidence type="ECO:0000256" key="2">
    <source>
        <dbReference type="SAM" id="Phobius"/>
    </source>
</evidence>
<evidence type="ECO:0000256" key="1">
    <source>
        <dbReference type="SAM" id="MobiDB-lite"/>
    </source>
</evidence>
<reference evidence="3 4" key="1">
    <citation type="submission" date="2024-09" db="EMBL/GenBank/DDBJ databases">
        <authorList>
            <person name="Sun Q."/>
            <person name="Mori K."/>
        </authorList>
    </citation>
    <scope>NUCLEOTIDE SEQUENCE [LARGE SCALE GENOMIC DNA]</scope>
    <source>
        <strain evidence="3 4">JCM 4557</strain>
    </source>
</reference>
<comment type="caution">
    <text evidence="3">The sequence shown here is derived from an EMBL/GenBank/DDBJ whole genome shotgun (WGS) entry which is preliminary data.</text>
</comment>